<feature type="region of interest" description="Disordered" evidence="1">
    <location>
        <begin position="1"/>
        <end position="31"/>
    </location>
</feature>
<evidence type="ECO:0000313" key="3">
    <source>
        <dbReference type="Proteomes" id="UP000078368"/>
    </source>
</evidence>
<organism evidence="2 3">
    <name type="scientific">Peptidiphaga gingivicola</name>
    <dbReference type="NCBI Taxonomy" id="2741497"/>
    <lineage>
        <taxon>Bacteria</taxon>
        <taxon>Bacillati</taxon>
        <taxon>Actinomycetota</taxon>
        <taxon>Actinomycetes</taxon>
        <taxon>Actinomycetales</taxon>
        <taxon>Actinomycetaceae</taxon>
        <taxon>Peptidiphaga</taxon>
    </lineage>
</organism>
<dbReference type="AlphaFoldDB" id="A0A179B2Z9"/>
<proteinExistence type="predicted"/>
<gene>
    <name evidence="2" type="ORF">A4H34_02555</name>
</gene>
<keyword evidence="3" id="KW-1185">Reference proteome</keyword>
<protein>
    <submittedName>
        <fullName evidence="2">Uncharacterized protein</fullName>
    </submittedName>
</protein>
<reference evidence="2 3" key="1">
    <citation type="submission" date="2016-04" db="EMBL/GenBank/DDBJ databases">
        <title>Peptidophaga gingivicola gen. nov., sp. nov., isolated from human subgingival plaque.</title>
        <authorList>
            <person name="Beall C.J."/>
            <person name="Mokrzan E.M."/>
            <person name="Griffen A.L."/>
            <person name="Leys E.J."/>
        </authorList>
    </citation>
    <scope>NUCLEOTIDE SEQUENCE [LARGE SCALE GENOMIC DNA]</scope>
    <source>
        <strain evidence="2 3">BA112</strain>
    </source>
</reference>
<comment type="caution">
    <text evidence="2">The sequence shown here is derived from an EMBL/GenBank/DDBJ whole genome shotgun (WGS) entry which is preliminary data.</text>
</comment>
<feature type="compositionally biased region" description="Low complexity" evidence="1">
    <location>
        <begin position="18"/>
        <end position="31"/>
    </location>
</feature>
<name>A0A179B2Z9_9ACTO</name>
<evidence type="ECO:0000256" key="1">
    <source>
        <dbReference type="SAM" id="MobiDB-lite"/>
    </source>
</evidence>
<dbReference type="EMBL" id="LVZK01000001">
    <property type="protein sequence ID" value="OAP86076.1"/>
    <property type="molecule type" value="Genomic_DNA"/>
</dbReference>
<evidence type="ECO:0000313" key="2">
    <source>
        <dbReference type="EMBL" id="OAP86076.1"/>
    </source>
</evidence>
<accession>A0A179B2Z9</accession>
<dbReference type="STRING" id="1823756.A4H34_02555"/>
<dbReference type="Proteomes" id="UP000078368">
    <property type="component" value="Unassembled WGS sequence"/>
</dbReference>
<sequence length="65" mass="6880">MHRRASRSSRPVEADGDASAPRAPPSAASSANIQQVTPLLLPFATSLLQLFPPTSTRALCRAAEH</sequence>